<dbReference type="Proteomes" id="UP001295469">
    <property type="component" value="Chromosome C04"/>
</dbReference>
<protein>
    <submittedName>
        <fullName evidence="2">(rape) hypothetical protein</fullName>
    </submittedName>
</protein>
<proteinExistence type="predicted"/>
<accession>A0A816JBD1</accession>
<organism evidence="2">
    <name type="scientific">Brassica napus</name>
    <name type="common">Rape</name>
    <dbReference type="NCBI Taxonomy" id="3708"/>
    <lineage>
        <taxon>Eukaryota</taxon>
        <taxon>Viridiplantae</taxon>
        <taxon>Streptophyta</taxon>
        <taxon>Embryophyta</taxon>
        <taxon>Tracheophyta</taxon>
        <taxon>Spermatophyta</taxon>
        <taxon>Magnoliopsida</taxon>
        <taxon>eudicotyledons</taxon>
        <taxon>Gunneridae</taxon>
        <taxon>Pentapetalae</taxon>
        <taxon>rosids</taxon>
        <taxon>malvids</taxon>
        <taxon>Brassicales</taxon>
        <taxon>Brassicaceae</taxon>
        <taxon>Brassiceae</taxon>
        <taxon>Brassica</taxon>
    </lineage>
</organism>
<evidence type="ECO:0000313" key="2">
    <source>
        <dbReference type="EMBL" id="CAF1820090.1"/>
    </source>
</evidence>
<reference evidence="2" key="1">
    <citation type="submission" date="2021-01" db="EMBL/GenBank/DDBJ databases">
        <authorList>
            <consortium name="Genoscope - CEA"/>
            <person name="William W."/>
        </authorList>
    </citation>
    <scope>NUCLEOTIDE SEQUENCE</scope>
</reference>
<dbReference type="AlphaFoldDB" id="A0A816JBD1"/>
<dbReference type="EMBL" id="HG994368">
    <property type="protein sequence ID" value="CAF1820090.1"/>
    <property type="molecule type" value="Genomic_DNA"/>
</dbReference>
<name>A0A816JBD1_BRANA</name>
<evidence type="ECO:0000256" key="1">
    <source>
        <dbReference type="SAM" id="MobiDB-lite"/>
    </source>
</evidence>
<feature type="region of interest" description="Disordered" evidence="1">
    <location>
        <begin position="111"/>
        <end position="152"/>
    </location>
</feature>
<sequence>MYPSRVRYLSCWVARVSEVSQFHSDVSLRYLVGKELLIRKTLSLNGPLRYGQRESVTCNLIDSKQSDVVSSVNSHHLIIVVSSLDSHHLNQRRDPNGLTISSLAALTPHHLISSRRRHSSSSLLQRANQRRDPNHLISSHHGHNQISKHTIL</sequence>
<gene>
    <name evidence="2" type="ORF">DARMORV10_C04P15270.1</name>
</gene>